<protein>
    <submittedName>
        <fullName evidence="2">Uncharacterized protein</fullName>
    </submittedName>
</protein>
<feature type="coiled-coil region" evidence="1">
    <location>
        <begin position="23"/>
        <end position="57"/>
    </location>
</feature>
<sequence>MATLLESKDVSLKPKKFLSQKEKQDIEFQRNASQKEIENLDKQFRALYVELNKNREQFGIRAMKKKRITPRECPRKREAFSSKPDLRIGVTKQALSKEKSIISSLQREPTDFQIRVSKSTEKKLLITKENYKCIENVENISIDEDFVQSEEVSFSGTDNGFCTMTETSKFSKERFESVQ</sequence>
<dbReference type="Proteomes" id="UP001473302">
    <property type="component" value="Unassembled WGS sequence"/>
</dbReference>
<evidence type="ECO:0000256" key="1">
    <source>
        <dbReference type="SAM" id="Coils"/>
    </source>
</evidence>
<comment type="caution">
    <text evidence="2">The sequence shown here is derived from an EMBL/GenBank/DDBJ whole genome shotgun (WGS) entry which is preliminary data.</text>
</comment>
<evidence type="ECO:0000313" key="3">
    <source>
        <dbReference type="Proteomes" id="UP001473302"/>
    </source>
</evidence>
<accession>A0ABP9ZE03</accession>
<proteinExistence type="predicted"/>
<organism evidence="2 3">
    <name type="scientific">Mucor flavus</name>
    <dbReference type="NCBI Taxonomy" id="439312"/>
    <lineage>
        <taxon>Eukaryota</taxon>
        <taxon>Fungi</taxon>
        <taxon>Fungi incertae sedis</taxon>
        <taxon>Mucoromycota</taxon>
        <taxon>Mucoromycotina</taxon>
        <taxon>Mucoromycetes</taxon>
        <taxon>Mucorales</taxon>
        <taxon>Mucorineae</taxon>
        <taxon>Mucoraceae</taxon>
        <taxon>Mucor</taxon>
    </lineage>
</organism>
<name>A0ABP9ZE03_9FUNG</name>
<keyword evidence="1" id="KW-0175">Coiled coil</keyword>
<keyword evidence="3" id="KW-1185">Reference proteome</keyword>
<dbReference type="EMBL" id="BAABUK010000041">
    <property type="protein sequence ID" value="GAA5817358.1"/>
    <property type="molecule type" value="Genomic_DNA"/>
</dbReference>
<reference evidence="2 3" key="1">
    <citation type="submission" date="2024-04" db="EMBL/GenBank/DDBJ databases">
        <title>genome sequences of Mucor flavus KT1a and Helicostylum pulchrum KT1b strains isolated from the surface of a dry-aged beef.</title>
        <authorList>
            <person name="Toyotome T."/>
            <person name="Hosono M."/>
            <person name="Torimaru M."/>
            <person name="Fukuda K."/>
            <person name="Mikami N."/>
        </authorList>
    </citation>
    <scope>NUCLEOTIDE SEQUENCE [LARGE SCALE GENOMIC DNA]</scope>
    <source>
        <strain evidence="2 3">KT1a</strain>
    </source>
</reference>
<gene>
    <name evidence="2" type="ORF">MFLAVUS_010902</name>
</gene>
<evidence type="ECO:0000313" key="2">
    <source>
        <dbReference type="EMBL" id="GAA5817358.1"/>
    </source>
</evidence>